<keyword evidence="3" id="KW-0325">Glycoprotein</keyword>
<dbReference type="InterPro" id="IPR013519">
    <property type="entry name" value="Int_alpha_beta-p"/>
</dbReference>
<dbReference type="AlphaFoldDB" id="A0A4R2P5I1"/>
<accession>A0A4R2P5I1</accession>
<dbReference type="PROSITE" id="PS51470">
    <property type="entry name" value="FG_GAP"/>
    <property type="match status" value="2"/>
</dbReference>
<evidence type="ECO:0000256" key="1">
    <source>
        <dbReference type="ARBA" id="ARBA00022729"/>
    </source>
</evidence>
<organism evidence="5 6">
    <name type="scientific">Rhodothalassium salexigens DSM 2132</name>
    <dbReference type="NCBI Taxonomy" id="1188247"/>
    <lineage>
        <taxon>Bacteria</taxon>
        <taxon>Pseudomonadati</taxon>
        <taxon>Pseudomonadota</taxon>
        <taxon>Alphaproteobacteria</taxon>
        <taxon>Rhodothalassiales</taxon>
        <taxon>Rhodothalassiaceae</taxon>
        <taxon>Rhodothalassium</taxon>
    </lineage>
</organism>
<dbReference type="PANTHER" id="PTHR36220">
    <property type="entry name" value="UNNAMED PRODUCT"/>
    <property type="match status" value="1"/>
</dbReference>
<dbReference type="PANTHER" id="PTHR36220:SF1">
    <property type="entry name" value="GAMMA TUBULIN COMPLEX COMPONENT C-TERMINAL DOMAIN-CONTAINING PROTEIN"/>
    <property type="match status" value="1"/>
</dbReference>
<dbReference type="Gene3D" id="2.60.40.10">
    <property type="entry name" value="Immunoglobulins"/>
    <property type="match status" value="1"/>
</dbReference>
<gene>
    <name evidence="5" type="ORF">EV659_1168</name>
</gene>
<evidence type="ECO:0000256" key="2">
    <source>
        <dbReference type="ARBA" id="ARBA00022737"/>
    </source>
</evidence>
<dbReference type="InterPro" id="IPR028994">
    <property type="entry name" value="Integrin_alpha_N"/>
</dbReference>
<protein>
    <submittedName>
        <fullName evidence="5">FG-GAP repeat protein</fullName>
    </submittedName>
</protein>
<dbReference type="Pfam" id="PF14312">
    <property type="entry name" value="FG-GAP_2"/>
    <property type="match status" value="1"/>
</dbReference>
<dbReference type="Pfam" id="PF12571">
    <property type="entry name" value="Phage_tail_fib"/>
    <property type="match status" value="1"/>
</dbReference>
<evidence type="ECO:0000313" key="5">
    <source>
        <dbReference type="EMBL" id="TCP30043.1"/>
    </source>
</evidence>
<dbReference type="Gene3D" id="2.130.10.130">
    <property type="entry name" value="Integrin alpha, N-terminal"/>
    <property type="match status" value="1"/>
</dbReference>
<dbReference type="RefSeq" id="WP_132709554.1">
    <property type="nucleotide sequence ID" value="NZ_JACIGF010000016.1"/>
</dbReference>
<keyword evidence="2" id="KW-0677">Repeat</keyword>
<dbReference type="Proteomes" id="UP000295399">
    <property type="component" value="Unassembled WGS sequence"/>
</dbReference>
<sequence>MADFPGLILTRAGRQILTRALIGQPLTFTRAAVGTGQVPADAEGLTALVDERRSLAIAKMDTPGDGTASVEVILTNAGVEQGFFVREIGLFARDPATDEDRLYAYANAGDRSDFLPAASGATMVEQIIRLITVIDQAETVTAEISDSLVLATQADLDALRDQTAETLDTLRQAALGRVSLDGPGTVMPGARHRYTITDYHSLAVYEASASLGTLTRDGATLTLDVPADAAPGALDLTVTRDGAAQTVTLAVGETSIAQPTMATPAEGASDVGAAPLLATTPFGAYPANADTHASTDWQVATDPGFADLVWESLADTEALTSVSVPAGALDTATTYHVRARHHGAALGASPWSPTITFGTADSFVPKREVAKLTGSNVYMDGRFGTSVAINRTGTVLVMGAPYTNSPRTDAGSYYIFERGSDGAWAEVLTNSPGGTTSYIYLGRTVAISGAGDLVLAGAPRTGDRFGNSNIGNVYVSQRRGDGSWWQYLVTPGIEIKQFFFGSSLAVSGDGTLVAVGAPGARDQGRVYLYTTPPDAKLEEMDILHAPGVPVDGHFGQSLAIDQDAETLLVGAPGEENGGAVHVFERRAAWTPTATLVLQDGASSFGAQVAVDGSGTYAVISSASATYVFERSSPNQSDWVQVTKVTDPDGNDVRGVLSLSADAQVAVIANSIFERTGSSSWRKVADLALGGEISEFGDSALSADGKTVAVSNVRYDGFTGAVHIFE</sequence>
<comment type="caution">
    <text evidence="5">The sequence shown here is derived from an EMBL/GenBank/DDBJ whole genome shotgun (WGS) entry which is preliminary data.</text>
</comment>
<evidence type="ECO:0000313" key="6">
    <source>
        <dbReference type="Proteomes" id="UP000295399"/>
    </source>
</evidence>
<evidence type="ECO:0000256" key="3">
    <source>
        <dbReference type="ARBA" id="ARBA00023180"/>
    </source>
</evidence>
<reference evidence="5 6" key="1">
    <citation type="submission" date="2019-03" db="EMBL/GenBank/DDBJ databases">
        <title>Genomic Encyclopedia of Type Strains, Phase IV (KMG-IV): sequencing the most valuable type-strain genomes for metagenomic binning, comparative biology and taxonomic classification.</title>
        <authorList>
            <person name="Goeker M."/>
        </authorList>
    </citation>
    <scope>NUCLEOTIDE SEQUENCE [LARGE SCALE GENOMIC DNA]</scope>
    <source>
        <strain evidence="5 6">DSM 2132</strain>
    </source>
</reference>
<evidence type="ECO:0000259" key="4">
    <source>
        <dbReference type="Pfam" id="PF12571"/>
    </source>
</evidence>
<keyword evidence="6" id="KW-1185">Reference proteome</keyword>
<name>A0A4R2P5I1_RHOSA</name>
<dbReference type="EMBL" id="SLXO01000016">
    <property type="protein sequence ID" value="TCP30043.1"/>
    <property type="molecule type" value="Genomic_DNA"/>
</dbReference>
<dbReference type="OrthoDB" id="7710585at2"/>
<dbReference type="SMART" id="SM00191">
    <property type="entry name" value="Int_alpha"/>
    <property type="match status" value="4"/>
</dbReference>
<dbReference type="InterPro" id="IPR013517">
    <property type="entry name" value="FG-GAP"/>
</dbReference>
<dbReference type="SUPFAM" id="SSF69318">
    <property type="entry name" value="Integrin alpha N-terminal domain"/>
    <property type="match status" value="1"/>
</dbReference>
<dbReference type="InterPro" id="IPR013783">
    <property type="entry name" value="Ig-like_fold"/>
</dbReference>
<feature type="domain" description="Phage tail fibre protein N-terminal" evidence="4">
    <location>
        <begin position="7"/>
        <end position="153"/>
    </location>
</feature>
<keyword evidence="1" id="KW-0732">Signal</keyword>
<dbReference type="InterPro" id="IPR022225">
    <property type="entry name" value="Phage_tail_fibre_N"/>
</dbReference>
<proteinExistence type="predicted"/>
<dbReference type="InParanoid" id="A0A4R2P5I1"/>